<dbReference type="AlphaFoldDB" id="A0A399RH75"/>
<evidence type="ECO:0000313" key="3">
    <source>
        <dbReference type="Proteomes" id="UP000265845"/>
    </source>
</evidence>
<protein>
    <submittedName>
        <fullName evidence="2">DUF454 domain-containing protein</fullName>
    </submittedName>
</protein>
<dbReference type="InterPro" id="IPR007401">
    <property type="entry name" value="DUF454"/>
</dbReference>
<dbReference type="Pfam" id="PF04304">
    <property type="entry name" value="DUF454"/>
    <property type="match status" value="1"/>
</dbReference>
<feature type="transmembrane region" description="Helical" evidence="1">
    <location>
        <begin position="96"/>
        <end position="113"/>
    </location>
</feature>
<dbReference type="GO" id="GO:0005886">
    <property type="term" value="C:plasma membrane"/>
    <property type="evidence" value="ECO:0007669"/>
    <property type="project" value="TreeGrafter"/>
</dbReference>
<keyword evidence="1" id="KW-0812">Transmembrane</keyword>
<organism evidence="2 3">
    <name type="scientific">Henriciella algicola</name>
    <dbReference type="NCBI Taxonomy" id="1608422"/>
    <lineage>
        <taxon>Bacteria</taxon>
        <taxon>Pseudomonadati</taxon>
        <taxon>Pseudomonadota</taxon>
        <taxon>Alphaproteobacteria</taxon>
        <taxon>Hyphomonadales</taxon>
        <taxon>Hyphomonadaceae</taxon>
        <taxon>Henriciella</taxon>
    </lineage>
</organism>
<sequence length="120" mass="12879">MMIARFLGFILLGLGAIGIFLPVWPTTVFWIGAALCFARSSPAMRDWIYGRPGFGPPIRDFIEDGTLSRKSKSGALVGMTLAGGISTAFLWGRWTWLAAALVLIACGMAYVATRPSDPPA</sequence>
<comment type="caution">
    <text evidence="2">The sequence shown here is derived from an EMBL/GenBank/DDBJ whole genome shotgun (WGS) entry which is preliminary data.</text>
</comment>
<name>A0A399RH75_9PROT</name>
<feature type="transmembrane region" description="Helical" evidence="1">
    <location>
        <begin position="6"/>
        <end position="38"/>
    </location>
</feature>
<dbReference type="PANTHER" id="PTHR35813:SF1">
    <property type="entry name" value="INNER MEMBRANE PROTEIN YBAN"/>
    <property type="match status" value="1"/>
</dbReference>
<dbReference type="PANTHER" id="PTHR35813">
    <property type="entry name" value="INNER MEMBRANE PROTEIN YBAN"/>
    <property type="match status" value="1"/>
</dbReference>
<dbReference type="RefSeq" id="WP_119452490.1">
    <property type="nucleotide sequence ID" value="NZ_QWGA01000003.1"/>
</dbReference>
<keyword evidence="1" id="KW-1133">Transmembrane helix</keyword>
<evidence type="ECO:0000313" key="2">
    <source>
        <dbReference type="EMBL" id="RIJ30990.1"/>
    </source>
</evidence>
<reference evidence="2 3" key="1">
    <citation type="submission" date="2018-08" db="EMBL/GenBank/DDBJ databases">
        <title>Henriciella mobilis sp. nov., isolated from seawater.</title>
        <authorList>
            <person name="Cheng H."/>
            <person name="Wu Y.-H."/>
            <person name="Xu X.-W."/>
            <person name="Guo L.-L."/>
        </authorList>
    </citation>
    <scope>NUCLEOTIDE SEQUENCE [LARGE SCALE GENOMIC DNA]</scope>
    <source>
        <strain evidence="2 3">CCUG67844</strain>
    </source>
</reference>
<dbReference type="OrthoDB" id="9816293at2"/>
<accession>A0A399RH75</accession>
<evidence type="ECO:0000256" key="1">
    <source>
        <dbReference type="SAM" id="Phobius"/>
    </source>
</evidence>
<proteinExistence type="predicted"/>
<keyword evidence="1" id="KW-0472">Membrane</keyword>
<dbReference type="EMBL" id="QWGA01000003">
    <property type="protein sequence ID" value="RIJ30990.1"/>
    <property type="molecule type" value="Genomic_DNA"/>
</dbReference>
<gene>
    <name evidence="2" type="ORF">D1222_01595</name>
</gene>
<keyword evidence="3" id="KW-1185">Reference proteome</keyword>
<dbReference type="Proteomes" id="UP000265845">
    <property type="component" value="Unassembled WGS sequence"/>
</dbReference>
<dbReference type="PIRSF" id="PIRSF016789">
    <property type="entry name" value="DUF454"/>
    <property type="match status" value="1"/>
</dbReference>